<feature type="compositionally biased region" description="Pro residues" evidence="8">
    <location>
        <begin position="996"/>
        <end position="1005"/>
    </location>
</feature>
<keyword evidence="4 7" id="KW-0256">Endoplasmic reticulum</keyword>
<comment type="similarity">
    <text evidence="2 7">Belongs to the SEC16 family.</text>
</comment>
<dbReference type="GO" id="GO:0070973">
    <property type="term" value="P:protein localization to endoplasmic reticulum exit site"/>
    <property type="evidence" value="ECO:0007669"/>
    <property type="project" value="TreeGrafter"/>
</dbReference>
<feature type="compositionally biased region" description="Low complexity" evidence="8">
    <location>
        <begin position="1028"/>
        <end position="1048"/>
    </location>
</feature>
<gene>
    <name evidence="11" type="ORF">NP233_g13043</name>
</gene>
<feature type="region of interest" description="Disordered" evidence="8">
    <location>
        <begin position="1098"/>
        <end position="1187"/>
    </location>
</feature>
<dbReference type="GO" id="GO:0012507">
    <property type="term" value="C:ER to Golgi transport vesicle membrane"/>
    <property type="evidence" value="ECO:0007669"/>
    <property type="project" value="TreeGrafter"/>
</dbReference>
<feature type="compositionally biased region" description="Polar residues" evidence="8">
    <location>
        <begin position="1011"/>
        <end position="1027"/>
    </location>
</feature>
<feature type="compositionally biased region" description="Polar residues" evidence="8">
    <location>
        <begin position="273"/>
        <end position="284"/>
    </location>
</feature>
<name>A0AAD5VDG5_9AGAR</name>
<dbReference type="GO" id="GO:0006914">
    <property type="term" value="P:autophagy"/>
    <property type="evidence" value="ECO:0007669"/>
    <property type="project" value="UniProtKB-KW"/>
</dbReference>
<feature type="compositionally biased region" description="Polar residues" evidence="8">
    <location>
        <begin position="908"/>
        <end position="917"/>
    </location>
</feature>
<organism evidence="11 12">
    <name type="scientific">Leucocoprinus birnbaumii</name>
    <dbReference type="NCBI Taxonomy" id="56174"/>
    <lineage>
        <taxon>Eukaryota</taxon>
        <taxon>Fungi</taxon>
        <taxon>Dikarya</taxon>
        <taxon>Basidiomycota</taxon>
        <taxon>Agaricomycotina</taxon>
        <taxon>Agaricomycetes</taxon>
        <taxon>Agaricomycetidae</taxon>
        <taxon>Agaricales</taxon>
        <taxon>Agaricineae</taxon>
        <taxon>Agaricaceae</taxon>
        <taxon>Leucocoprinus</taxon>
    </lineage>
</organism>
<evidence type="ECO:0000313" key="11">
    <source>
        <dbReference type="EMBL" id="KAJ3551642.1"/>
    </source>
</evidence>
<keyword evidence="12" id="KW-1185">Reference proteome</keyword>
<dbReference type="GO" id="GO:0005789">
    <property type="term" value="C:endoplasmic reticulum membrane"/>
    <property type="evidence" value="ECO:0007669"/>
    <property type="project" value="UniProtKB-SubCell"/>
</dbReference>
<dbReference type="CDD" id="cd09233">
    <property type="entry name" value="ACE1-Sec16-like"/>
    <property type="match status" value="1"/>
</dbReference>
<evidence type="ECO:0000256" key="2">
    <source>
        <dbReference type="ARBA" id="ARBA00005927"/>
    </source>
</evidence>
<feature type="compositionally biased region" description="Low complexity" evidence="8">
    <location>
        <begin position="1121"/>
        <end position="1134"/>
    </location>
</feature>
<dbReference type="AlphaFoldDB" id="A0AAD5VDG5"/>
<keyword evidence="7" id="KW-0472">Membrane</keyword>
<dbReference type="GO" id="GO:0015031">
    <property type="term" value="P:protein transport"/>
    <property type="evidence" value="ECO:0007669"/>
    <property type="project" value="UniProtKB-KW"/>
</dbReference>
<keyword evidence="3 7" id="KW-0813">Transport</keyword>
<evidence type="ECO:0000256" key="4">
    <source>
        <dbReference type="ARBA" id="ARBA00022824"/>
    </source>
</evidence>
<dbReference type="PANTHER" id="PTHR13402">
    <property type="entry name" value="RGPR-RELATED"/>
    <property type="match status" value="1"/>
</dbReference>
<feature type="compositionally biased region" description="Low complexity" evidence="8">
    <location>
        <begin position="246"/>
        <end position="255"/>
    </location>
</feature>
<feature type="compositionally biased region" description="Polar residues" evidence="8">
    <location>
        <begin position="295"/>
        <end position="304"/>
    </location>
</feature>
<evidence type="ECO:0000313" key="12">
    <source>
        <dbReference type="Proteomes" id="UP001213000"/>
    </source>
</evidence>
<evidence type="ECO:0000256" key="3">
    <source>
        <dbReference type="ARBA" id="ARBA00022448"/>
    </source>
</evidence>
<dbReference type="Proteomes" id="UP001213000">
    <property type="component" value="Unassembled WGS sequence"/>
</dbReference>
<keyword evidence="5 7" id="KW-0931">ER-Golgi transport</keyword>
<feature type="region of interest" description="Disordered" evidence="8">
    <location>
        <begin position="905"/>
        <end position="933"/>
    </location>
</feature>
<dbReference type="GO" id="GO:0070971">
    <property type="term" value="C:endoplasmic reticulum exit site"/>
    <property type="evidence" value="ECO:0007669"/>
    <property type="project" value="TreeGrafter"/>
</dbReference>
<reference evidence="11" key="1">
    <citation type="submission" date="2022-07" db="EMBL/GenBank/DDBJ databases">
        <title>Genome Sequence of Leucocoprinus birnbaumii.</title>
        <authorList>
            <person name="Buettner E."/>
        </authorList>
    </citation>
    <scope>NUCLEOTIDE SEQUENCE</scope>
    <source>
        <strain evidence="11">VT141</strain>
    </source>
</reference>
<comment type="caution">
    <text evidence="11">The sequence shown here is derived from an EMBL/GenBank/DDBJ whole genome shotgun (WGS) entry which is preliminary data.</text>
</comment>
<feature type="compositionally biased region" description="Basic and acidic residues" evidence="8">
    <location>
        <begin position="160"/>
        <end position="173"/>
    </location>
</feature>
<protein>
    <recommendedName>
        <fullName evidence="7">Protein transport protein sec16</fullName>
    </recommendedName>
</protein>
<dbReference type="GO" id="GO:0007030">
    <property type="term" value="P:Golgi organization"/>
    <property type="evidence" value="ECO:0007669"/>
    <property type="project" value="TreeGrafter"/>
</dbReference>
<feature type="compositionally biased region" description="Polar residues" evidence="8">
    <location>
        <begin position="1165"/>
        <end position="1175"/>
    </location>
</feature>
<dbReference type="GO" id="GO:0016192">
    <property type="term" value="P:vesicle-mediated transport"/>
    <property type="evidence" value="ECO:0007669"/>
    <property type="project" value="UniProtKB-KW"/>
</dbReference>
<feature type="compositionally biased region" description="Pro residues" evidence="8">
    <location>
        <begin position="79"/>
        <end position="93"/>
    </location>
</feature>
<feature type="compositionally biased region" description="Low complexity" evidence="8">
    <location>
        <begin position="94"/>
        <end position="121"/>
    </location>
</feature>
<evidence type="ECO:0000256" key="5">
    <source>
        <dbReference type="ARBA" id="ARBA00022892"/>
    </source>
</evidence>
<feature type="compositionally biased region" description="Low complexity" evidence="8">
    <location>
        <begin position="209"/>
        <end position="223"/>
    </location>
</feature>
<dbReference type="PANTHER" id="PTHR13402:SF6">
    <property type="entry name" value="SECRETORY 16, ISOFORM I"/>
    <property type="match status" value="1"/>
</dbReference>
<feature type="compositionally biased region" description="Polar residues" evidence="8">
    <location>
        <begin position="23"/>
        <end position="34"/>
    </location>
</feature>
<dbReference type="EMBL" id="JANIEX010002174">
    <property type="protein sequence ID" value="KAJ3551642.1"/>
    <property type="molecule type" value="Genomic_DNA"/>
</dbReference>
<sequence length="1187" mass="125106">MSHASDINAVGLPPSAAPAPGSIQLQNDWGQENYVQRHNEPFLSDDPVNAESGAGFFDEVQQQEHQPPTGPMIEQPFELQPPPTRVVSPPPSAASPIADPIKSLSPVGSVSSSPQQPSKAVSPPPRTSIDSGRISSPRQSPRPPSTSSPVYGLPNPRTSPDLRREAFAREHVPRSKTTSPSVDGLSNLANPYAPPPKGSTLRGKSASMNSAERASSPESSPNSVHDRYAPRASKVGNVYGLERTGSPSSFSSRSSDGQHNVKPQFPNYLPPVSESSYTPSTLSQEPAPITENPYAPSQHSSAIKPQSYSSYGQSPYAYNTDLSAPQEVSTKATMTPYAPSPSLLGANDPLGRISARVPVVSFGFGGRFVTCFHDAGSLNTGFDVALSSRTSTKVQVQSWKKLVPESALGLVETFPGPLHADPGPPSSSIMKAGAATQAKTKKTSLLKYLSDRADEIAQGLGYLHSGSTEKRTAEGKLVLVKLLRIMVENDGRLVGTPQLDSAVRAALVPRLEGLSASDSGSQFTTTADAAGLLAEASYGATSMGGSEAPISVTTLRGTELDKIEEFLLRGERRQAYHYALDQKLWAHAMVIASSIDKEAWKEVVSEFIRADLGVKGSGSFALPGRADSHTSPVNGREGLRVAYSLFSGQGASSVQELVPKNNLANGRLPIPAPAVPAPTLGQPTPRTPNFALPAAGVKIPNESLSKWAETVAMLLVSPLTPDASAALTALGDQLMTNGWLEAAHVCFLLSPQTSPVGGLGNPAARIVLLGSKSPSNSPSFFRDPDAVIFTEILEYALATVPVPKGQEPNHGFPHLQAYRLIRAYAAAEAGDLGIASRYCEAITASLIRGSVYFTPTMLEQLKNLADRLSGSSHSDKPNSWMPGKISKPSLDTIGGWLEGRFTKLVTGESDSPTSPQEDASKHDSTHGFAGPFAHYNTISSTTSSARSSPAPTFVTPAYALPPRTGSAMSNKAPYGYGIDRSTSAMEPIRRKQSPGPMVPPPPHSQPPVQAMSASAAMTSFPSIQTQLNNYSNGNGSGSPYSNGYSPGSDLQTPRPSLNHDGEHPNDANAQEVTWWGSAGYGNGNDSGKTPTVAHFEKVEGSHGGTGNDGFFSPMMNQSFEVGPQSGSSSSTPVSAHGRGASYEDDEDDLGLGNSSRKQKEKASESAVQENKSTAPAPTKETEKKPGM</sequence>
<evidence type="ECO:0000256" key="7">
    <source>
        <dbReference type="RuleBase" id="RU364101"/>
    </source>
</evidence>
<evidence type="ECO:0000256" key="8">
    <source>
        <dbReference type="SAM" id="MobiDB-lite"/>
    </source>
</evidence>
<dbReference type="Pfam" id="PF12931">
    <property type="entry name" value="TPR_Sec16"/>
    <property type="match status" value="1"/>
</dbReference>
<evidence type="ECO:0000256" key="6">
    <source>
        <dbReference type="ARBA" id="ARBA00024687"/>
    </source>
</evidence>
<accession>A0AAD5VDG5</accession>
<proteinExistence type="inferred from homology"/>
<feature type="domain" description="Sec16 Sec23-binding" evidence="9">
    <location>
        <begin position="563"/>
        <end position="908"/>
    </location>
</feature>
<dbReference type="InterPro" id="IPR024298">
    <property type="entry name" value="Sec16_Sec23-bd"/>
</dbReference>
<comment type="function">
    <text evidence="6 7">Involved in the initiation of assembly of the COPII coat required for the formation of transport vesicles from the endoplasmic reticulum (ER) and the selection of cargo molecules. Also involved in autophagy.</text>
</comment>
<comment type="subcellular location">
    <subcellularLocation>
        <location evidence="1">Endoplasmic reticulum membrane</location>
        <topology evidence="1">Peripheral membrane protein</topology>
        <orientation evidence="1">Cytoplasmic side</orientation>
    </subcellularLocation>
</comment>
<feature type="domain" description="Sec16 central conserved" evidence="10">
    <location>
        <begin position="357"/>
        <end position="491"/>
    </location>
</feature>
<evidence type="ECO:0000259" key="10">
    <source>
        <dbReference type="Pfam" id="PF12932"/>
    </source>
</evidence>
<keyword evidence="7" id="KW-0072">Autophagy</keyword>
<evidence type="ECO:0000259" key="9">
    <source>
        <dbReference type="Pfam" id="PF12931"/>
    </source>
</evidence>
<evidence type="ECO:0000256" key="1">
    <source>
        <dbReference type="ARBA" id="ARBA00004397"/>
    </source>
</evidence>
<feature type="region of interest" description="Disordered" evidence="8">
    <location>
        <begin position="988"/>
        <end position="1067"/>
    </location>
</feature>
<dbReference type="Gene3D" id="1.25.40.1030">
    <property type="match status" value="1"/>
</dbReference>
<feature type="region of interest" description="Disordered" evidence="8">
    <location>
        <begin position="1"/>
        <end position="306"/>
    </location>
</feature>
<dbReference type="Pfam" id="PF12932">
    <property type="entry name" value="Sec16"/>
    <property type="match status" value="1"/>
</dbReference>
<dbReference type="InterPro" id="IPR024340">
    <property type="entry name" value="Sec16_CCD"/>
</dbReference>
<keyword evidence="7" id="KW-0653">Protein transport</keyword>